<dbReference type="InterPro" id="IPR013780">
    <property type="entry name" value="Glyco_hydro_b"/>
</dbReference>
<dbReference type="SMART" id="SM00642">
    <property type="entry name" value="Aamy"/>
    <property type="match status" value="1"/>
</dbReference>
<dbReference type="Pfam" id="PF22460">
    <property type="entry name" value="Neopullulanase-like_C"/>
    <property type="match status" value="1"/>
</dbReference>
<dbReference type="InterPro" id="IPR017853">
    <property type="entry name" value="GH"/>
</dbReference>
<dbReference type="CDD" id="cd11338">
    <property type="entry name" value="AmyAc_CMD"/>
    <property type="match status" value="1"/>
</dbReference>
<evidence type="ECO:0000313" key="4">
    <source>
        <dbReference type="EMBL" id="SMX54982.1"/>
    </source>
</evidence>
<dbReference type="GO" id="GO:0047798">
    <property type="term" value="F:cyclomaltodextrinase activity"/>
    <property type="evidence" value="ECO:0007669"/>
    <property type="project" value="UniProtKB-EC"/>
</dbReference>
<dbReference type="EC" id="3.2.1.54" evidence="4"/>
<evidence type="ECO:0000313" key="5">
    <source>
        <dbReference type="Proteomes" id="UP000195514"/>
    </source>
</evidence>
<sequence>MTDLTHTPDWVKNAIFYQIFPDRFAKSKNVEKPEHLEPWSLPVTQHGFKGGDLLGVCEHLDYLQDLGVTALYFNPIFASAANHRYHTFDYYQVDPILGGNTAYFTLLEEVHRRGMYLILDGVFNHASRGFFQFHHILENGEKSPYRDWFTVYGYPLNAYHDKPNYSAWWNMPALPQFNTDNPRVREFLFGIARYWIEQGADGWRLDVPFEIKDPEFWRKFRVITKEANPDAYLVGEIPSEAQEWLQGDMFDAVMNYQFTAACVGFFGKGSRDDGLISGMMGLPEIPELDASDFAQRTRQLLEIYPRQNALAQLNLLDSHDMPRFLSMVRGKKDAFRLASLFQMTYPGAPCIYYGDEIGLMGGRDPDCRAPFPWDEAVWDHDLHNAIRTYTHLRLKHPVLRAGEFEPVFAQEACLAYLRHLDGEQLFVLLNTGHSTWDFNVPVEKWFANAVEFEDLLGGEGAVIEEGHLRKGQLPPWQGAVLKPIS</sequence>
<reference evidence="5" key="1">
    <citation type="submission" date="2017-05" db="EMBL/GenBank/DDBJ databases">
        <authorList>
            <person name="Kirkegaard R."/>
            <person name="Mcilroy J S."/>
        </authorList>
    </citation>
    <scope>NUCLEOTIDE SEQUENCE [LARGE SCALE GENOMIC DNA]</scope>
</reference>
<evidence type="ECO:0000256" key="2">
    <source>
        <dbReference type="ARBA" id="ARBA00023295"/>
    </source>
</evidence>
<dbReference type="KEGG" id="abat:CFX1CAM_1917"/>
<dbReference type="Gene3D" id="3.20.20.80">
    <property type="entry name" value="Glycosidases"/>
    <property type="match status" value="1"/>
</dbReference>
<dbReference type="PANTHER" id="PTHR10357">
    <property type="entry name" value="ALPHA-AMYLASE FAMILY MEMBER"/>
    <property type="match status" value="1"/>
</dbReference>
<dbReference type="Pfam" id="PF00128">
    <property type="entry name" value="Alpha-amylase"/>
    <property type="match status" value="1"/>
</dbReference>
<dbReference type="GO" id="GO:0005975">
    <property type="term" value="P:carbohydrate metabolic process"/>
    <property type="evidence" value="ECO:0007669"/>
    <property type="project" value="InterPro"/>
</dbReference>
<dbReference type="InterPro" id="IPR055138">
    <property type="entry name" value="Neopullulanase-like_C"/>
</dbReference>
<protein>
    <submittedName>
        <fullName evidence="4">Cyclomaltodextrinase</fullName>
        <ecNumber evidence="4">3.2.1.54</ecNumber>
    </submittedName>
</protein>
<evidence type="ECO:0000256" key="1">
    <source>
        <dbReference type="ARBA" id="ARBA00022801"/>
    </source>
</evidence>
<keyword evidence="2 4" id="KW-0326">Glycosidase</keyword>
<dbReference type="SUPFAM" id="SSF51445">
    <property type="entry name" value="(Trans)glycosidases"/>
    <property type="match status" value="1"/>
</dbReference>
<organism evidence="4 5">
    <name type="scientific">Candidatus Brevifilum fermentans</name>
    <dbReference type="NCBI Taxonomy" id="1986204"/>
    <lineage>
        <taxon>Bacteria</taxon>
        <taxon>Bacillati</taxon>
        <taxon>Chloroflexota</taxon>
        <taxon>Anaerolineae</taxon>
        <taxon>Anaerolineales</taxon>
        <taxon>Anaerolineaceae</taxon>
        <taxon>Candidatus Brevifilum</taxon>
    </lineage>
</organism>
<name>A0A1Y6K5J9_9CHLR</name>
<dbReference type="SUPFAM" id="SSF51011">
    <property type="entry name" value="Glycosyl hydrolase domain"/>
    <property type="match status" value="1"/>
</dbReference>
<dbReference type="Gene3D" id="2.60.40.1180">
    <property type="entry name" value="Golgi alpha-mannosidase II"/>
    <property type="match status" value="1"/>
</dbReference>
<feature type="domain" description="Glycosyl hydrolase family 13 catalytic" evidence="3">
    <location>
        <begin position="18"/>
        <end position="393"/>
    </location>
</feature>
<dbReference type="AlphaFoldDB" id="A0A1Y6K5J9"/>
<proteinExistence type="predicted"/>
<dbReference type="PANTHER" id="PTHR10357:SF210">
    <property type="entry name" value="MALTODEXTRIN GLUCOSIDASE"/>
    <property type="match status" value="1"/>
</dbReference>
<gene>
    <name evidence="4" type="ORF">CFX1CAM_1917</name>
</gene>
<dbReference type="InterPro" id="IPR006047">
    <property type="entry name" value="GH13_cat_dom"/>
</dbReference>
<dbReference type="RefSeq" id="WP_087862780.1">
    <property type="nucleotide sequence ID" value="NZ_LT859958.1"/>
</dbReference>
<dbReference type="Proteomes" id="UP000195514">
    <property type="component" value="Chromosome I"/>
</dbReference>
<evidence type="ECO:0000259" key="3">
    <source>
        <dbReference type="SMART" id="SM00642"/>
    </source>
</evidence>
<dbReference type="EMBL" id="LT859958">
    <property type="protein sequence ID" value="SMX54982.1"/>
    <property type="molecule type" value="Genomic_DNA"/>
</dbReference>
<keyword evidence="5" id="KW-1185">Reference proteome</keyword>
<dbReference type="OrthoDB" id="9805159at2"/>
<accession>A0A1Y6K5J9</accession>
<keyword evidence="1 4" id="KW-0378">Hydrolase</keyword>